<dbReference type="EMBL" id="LLXI01002292">
    <property type="protein sequence ID" value="PKY56757.1"/>
    <property type="molecule type" value="Genomic_DNA"/>
</dbReference>
<sequence length="176" mass="20549">MSIKDIEYALMLLTIQDLNDSFDSFNVDELDNNNNDLIFLLILFTLSCSHENHVPKSQHWYHEILPLYDDILFQNKGNKPQAPVEFQLVIFLRCLGSKDDILSTVILKKLEFVQWPKNNNRAIIHAGFQAIGVSEYYWSNRWDHGTHFILNEAPAQDQTTFFTRIKKICNSLSRNC</sequence>
<dbReference type="VEuPathDB" id="FungiDB:RhiirA1_453576"/>
<proteinExistence type="predicted"/>
<dbReference type="VEuPathDB" id="FungiDB:RhiirFUN_011625"/>
<evidence type="ECO:0000313" key="1">
    <source>
        <dbReference type="EMBL" id="PKY56757.1"/>
    </source>
</evidence>
<organism evidence="1 2">
    <name type="scientific">Rhizophagus irregularis</name>
    <dbReference type="NCBI Taxonomy" id="588596"/>
    <lineage>
        <taxon>Eukaryota</taxon>
        <taxon>Fungi</taxon>
        <taxon>Fungi incertae sedis</taxon>
        <taxon>Mucoromycota</taxon>
        <taxon>Glomeromycotina</taxon>
        <taxon>Glomeromycetes</taxon>
        <taxon>Glomerales</taxon>
        <taxon>Glomeraceae</taxon>
        <taxon>Rhizophagus</taxon>
    </lineage>
</organism>
<accession>A0A2I1HCZ9</accession>
<dbReference type="AlphaFoldDB" id="A0A2I1HCZ9"/>
<protein>
    <submittedName>
        <fullName evidence="1">Uncharacterized protein</fullName>
    </submittedName>
</protein>
<reference evidence="1 2" key="1">
    <citation type="submission" date="2015-10" db="EMBL/GenBank/DDBJ databases">
        <title>Genome analyses suggest a sexual origin of heterokaryosis in a supposedly ancient asexual fungus.</title>
        <authorList>
            <person name="Ropars J."/>
            <person name="Sedzielewska K."/>
            <person name="Noel J."/>
            <person name="Charron P."/>
            <person name="Farinelli L."/>
            <person name="Marton T."/>
            <person name="Kruger M."/>
            <person name="Pelin A."/>
            <person name="Brachmann A."/>
            <person name="Corradi N."/>
        </authorList>
    </citation>
    <scope>NUCLEOTIDE SEQUENCE [LARGE SCALE GENOMIC DNA]</scope>
    <source>
        <strain evidence="1 2">A4</strain>
    </source>
</reference>
<evidence type="ECO:0000313" key="2">
    <source>
        <dbReference type="Proteomes" id="UP000234323"/>
    </source>
</evidence>
<comment type="caution">
    <text evidence="1">The sequence shown here is derived from an EMBL/GenBank/DDBJ whole genome shotgun (WGS) entry which is preliminary data.</text>
</comment>
<name>A0A2I1HCZ9_9GLOM</name>
<dbReference type="Proteomes" id="UP000234323">
    <property type="component" value="Unassembled WGS sequence"/>
</dbReference>
<keyword evidence="2" id="KW-1185">Reference proteome</keyword>
<gene>
    <name evidence="1" type="ORF">RhiirA4_477278</name>
</gene>